<dbReference type="GO" id="GO:0001682">
    <property type="term" value="P:tRNA 5'-leader removal"/>
    <property type="evidence" value="ECO:0007669"/>
    <property type="project" value="UniProtKB-UniRule"/>
</dbReference>
<protein>
    <recommendedName>
        <fullName evidence="2">Ribonuclease P protein component 2</fullName>
        <shortName evidence="2">RNase P component 2</shortName>
        <ecNumber evidence="2">3.1.26.5</ecNumber>
    </recommendedName>
    <alternativeName>
        <fullName evidence="2">Pop5</fullName>
    </alternativeName>
</protein>
<dbReference type="EC" id="3.1.26.5" evidence="2"/>
<keyword evidence="2" id="KW-0540">Nuclease</keyword>
<dbReference type="GO" id="GO:0030677">
    <property type="term" value="C:ribonuclease P complex"/>
    <property type="evidence" value="ECO:0007669"/>
    <property type="project" value="UniProtKB-UniRule"/>
</dbReference>
<dbReference type="Pfam" id="PF01900">
    <property type="entry name" value="RNase_P_Rpp14"/>
    <property type="match status" value="1"/>
</dbReference>
<evidence type="ECO:0000256" key="1">
    <source>
        <dbReference type="ARBA" id="ARBA00022694"/>
    </source>
</evidence>
<dbReference type="EMBL" id="NZBD01000008">
    <property type="protein sequence ID" value="MAG18125.1"/>
    <property type="molecule type" value="Genomic_DNA"/>
</dbReference>
<keyword evidence="2" id="KW-0378">Hydrolase</keyword>
<keyword evidence="2" id="KW-0255">Endonuclease</keyword>
<dbReference type="GO" id="GO:0004526">
    <property type="term" value="F:ribonuclease P activity"/>
    <property type="evidence" value="ECO:0007669"/>
    <property type="project" value="UniProtKB-UniRule"/>
</dbReference>
<dbReference type="Proteomes" id="UP000226712">
    <property type="component" value="Unassembled WGS sequence"/>
</dbReference>
<comment type="function">
    <text evidence="2">Part of ribonuclease P, a protein complex that generates mature tRNA molecules by cleaving their 5'-ends.</text>
</comment>
<name>A0A2D6LPL1_9ARCH</name>
<comment type="caution">
    <text evidence="3">The sequence shown here is derived from an EMBL/GenBank/DDBJ whole genome shotgun (WGS) entry which is preliminary data.</text>
</comment>
<dbReference type="PANTHER" id="PTHR15441:SF2">
    <property type="entry name" value="RIBONUCLEASE P_MRP PROTEIN SUBUNIT POP5"/>
    <property type="match status" value="1"/>
</dbReference>
<comment type="catalytic activity">
    <reaction evidence="2">
        <text>Endonucleolytic cleavage of RNA, removing 5'-extranucleotides from tRNA precursor.</text>
        <dbReference type="EC" id="3.1.26.5"/>
    </reaction>
</comment>
<reference evidence="4" key="1">
    <citation type="submission" date="2017-09" db="EMBL/GenBank/DDBJ databases">
        <title>The Reconstruction of 2,631 Draft Metagenome-Assembled Genomes from the Global Oceans.</title>
        <authorList>
            <person name="Tully B.J."/>
            <person name="Graham E.D."/>
            <person name="Heidelberg J.F."/>
        </authorList>
    </citation>
    <scope>NUCLEOTIDE SEQUENCE [LARGE SCALE GENOMIC DNA]</scope>
</reference>
<evidence type="ECO:0000313" key="4">
    <source>
        <dbReference type="Proteomes" id="UP000226712"/>
    </source>
</evidence>
<accession>A0A2D6LPL1</accession>
<dbReference type="InterPro" id="IPR038085">
    <property type="entry name" value="Rnp2-like_sf"/>
</dbReference>
<evidence type="ECO:0000256" key="2">
    <source>
        <dbReference type="HAMAP-Rule" id="MF_00755"/>
    </source>
</evidence>
<keyword evidence="2" id="KW-0963">Cytoplasm</keyword>
<organism evidence="3 4">
    <name type="scientific">Candidatus Iainarchaeum sp</name>
    <dbReference type="NCBI Taxonomy" id="3101447"/>
    <lineage>
        <taxon>Archaea</taxon>
        <taxon>Candidatus Iainarchaeota</taxon>
        <taxon>Candidatus Iainarchaeia</taxon>
        <taxon>Candidatus Iainarchaeales</taxon>
        <taxon>Candidatus Iainarchaeaceae</taxon>
        <taxon>Candidatus Iainarchaeum</taxon>
    </lineage>
</organism>
<dbReference type="GO" id="GO:0005737">
    <property type="term" value="C:cytoplasm"/>
    <property type="evidence" value="ECO:0007669"/>
    <property type="project" value="UniProtKB-SubCell"/>
</dbReference>
<comment type="subunit">
    <text evidence="2">Consists of a catalytic RNA component and at least 4-5 protein subunits.</text>
</comment>
<dbReference type="PANTHER" id="PTHR15441">
    <property type="entry name" value="RIBONUCLEASE P PROTEIN SUBUNIT P14"/>
    <property type="match status" value="1"/>
</dbReference>
<dbReference type="AlphaFoldDB" id="A0A2D6LPL1"/>
<sequence>MADKKKSLKPIPPTLRGKKRYVKFEFISDQALKEESVKKAIWSVFRGVFGEKGIAEQKLWVVKWNSVKNQGILRCSHNEEENVKTGLLFLDNVDKQEIIPLILKVSGSLKKLKEN</sequence>
<dbReference type="HAMAP" id="MF_00755">
    <property type="entry name" value="RNase_P_2"/>
    <property type="match status" value="1"/>
</dbReference>
<dbReference type="SUPFAM" id="SSF160350">
    <property type="entry name" value="Rnp2-like"/>
    <property type="match status" value="1"/>
</dbReference>
<comment type="subcellular location">
    <subcellularLocation>
        <location evidence="2">Cytoplasm</location>
    </subcellularLocation>
</comment>
<dbReference type="Gene3D" id="3.30.70.3250">
    <property type="entry name" value="Ribonuclease P, Pop5 subunit"/>
    <property type="match status" value="1"/>
</dbReference>
<proteinExistence type="inferred from homology"/>
<dbReference type="InterPro" id="IPR002759">
    <property type="entry name" value="Pop5/Rpp14/Rnp2-like"/>
</dbReference>
<evidence type="ECO:0000313" key="3">
    <source>
        <dbReference type="EMBL" id="MAG18125.1"/>
    </source>
</evidence>
<gene>
    <name evidence="2" type="primary">rnp2</name>
    <name evidence="3" type="ORF">CL944_01480</name>
</gene>
<keyword evidence="1 2" id="KW-0819">tRNA processing</keyword>
<comment type="similarity">
    <text evidence="2">Belongs to the eukaryotic/archaeal RNase P protein component 2 family.</text>
</comment>